<dbReference type="GO" id="GO:0003700">
    <property type="term" value="F:DNA-binding transcription factor activity"/>
    <property type="evidence" value="ECO:0007669"/>
    <property type="project" value="InterPro"/>
</dbReference>
<protein>
    <recommendedName>
        <fullName evidence="7">BZIP domain-containing protein</fullName>
    </recommendedName>
</protein>
<feature type="coiled-coil region" evidence="5">
    <location>
        <begin position="315"/>
        <end position="342"/>
    </location>
</feature>
<dbReference type="CDD" id="cd14687">
    <property type="entry name" value="bZIP_ATF2"/>
    <property type="match status" value="1"/>
</dbReference>
<evidence type="ECO:0000256" key="5">
    <source>
        <dbReference type="SAM" id="Coils"/>
    </source>
</evidence>
<dbReference type="AlphaFoldDB" id="A0A9P8C3P6"/>
<gene>
    <name evidence="8" type="ORF">BJ875DRAFT_465785</name>
</gene>
<dbReference type="OrthoDB" id="3525388at2759"/>
<feature type="compositionally biased region" description="Low complexity" evidence="6">
    <location>
        <begin position="214"/>
        <end position="231"/>
    </location>
</feature>
<evidence type="ECO:0000256" key="6">
    <source>
        <dbReference type="SAM" id="MobiDB-lite"/>
    </source>
</evidence>
<evidence type="ECO:0000256" key="1">
    <source>
        <dbReference type="ARBA" id="ARBA00004123"/>
    </source>
</evidence>
<reference evidence="8" key="1">
    <citation type="journal article" date="2021" name="IMA Fungus">
        <title>Genomic characterization of three marine fungi, including Emericellopsis atlantica sp. nov. with signatures of a generalist lifestyle and marine biomass degradation.</title>
        <authorList>
            <person name="Hagestad O.C."/>
            <person name="Hou L."/>
            <person name="Andersen J.H."/>
            <person name="Hansen E.H."/>
            <person name="Altermark B."/>
            <person name="Li C."/>
            <person name="Kuhnert E."/>
            <person name="Cox R.J."/>
            <person name="Crous P.W."/>
            <person name="Spatafora J.W."/>
            <person name="Lail K."/>
            <person name="Amirebrahimi M."/>
            <person name="Lipzen A."/>
            <person name="Pangilinan J."/>
            <person name="Andreopoulos W."/>
            <person name="Hayes R.D."/>
            <person name="Ng V."/>
            <person name="Grigoriev I.V."/>
            <person name="Jackson S.A."/>
            <person name="Sutton T.D.S."/>
            <person name="Dobson A.D.W."/>
            <person name="Rama T."/>
        </authorList>
    </citation>
    <scope>NUCLEOTIDE SEQUENCE</scope>
    <source>
        <strain evidence="8">TRa018bII</strain>
    </source>
</reference>
<dbReference type="PROSITE" id="PS50217">
    <property type="entry name" value="BZIP"/>
    <property type="match status" value="1"/>
</dbReference>
<keyword evidence="4" id="KW-0539">Nucleus</keyword>
<feature type="region of interest" description="Disordered" evidence="6">
    <location>
        <begin position="103"/>
        <end position="182"/>
    </location>
</feature>
<dbReference type="EMBL" id="MU251529">
    <property type="protein sequence ID" value="KAG9232798.1"/>
    <property type="molecule type" value="Genomic_DNA"/>
</dbReference>
<feature type="compositionally biased region" description="Pro residues" evidence="6">
    <location>
        <begin position="263"/>
        <end position="272"/>
    </location>
</feature>
<accession>A0A9P8C3P6</accession>
<feature type="domain" description="BZIP" evidence="7">
    <location>
        <begin position="290"/>
        <end position="347"/>
    </location>
</feature>
<dbReference type="PANTHER" id="PTHR19304">
    <property type="entry name" value="CYCLIC-AMP RESPONSE ELEMENT BINDING PROTEIN"/>
    <property type="match status" value="1"/>
</dbReference>
<dbReference type="SUPFAM" id="SSF57959">
    <property type="entry name" value="Leucine zipper domain"/>
    <property type="match status" value="1"/>
</dbReference>
<name>A0A9P8C3P6_9HELO</name>
<evidence type="ECO:0000259" key="7">
    <source>
        <dbReference type="PROSITE" id="PS50217"/>
    </source>
</evidence>
<evidence type="ECO:0000256" key="4">
    <source>
        <dbReference type="ARBA" id="ARBA00023242"/>
    </source>
</evidence>
<feature type="region of interest" description="Disordered" evidence="6">
    <location>
        <begin position="196"/>
        <end position="289"/>
    </location>
</feature>
<dbReference type="GO" id="GO:0005634">
    <property type="term" value="C:nucleus"/>
    <property type="evidence" value="ECO:0007669"/>
    <property type="project" value="UniProtKB-SubCell"/>
</dbReference>
<keyword evidence="2" id="KW-0805">Transcription regulation</keyword>
<dbReference type="Proteomes" id="UP000824998">
    <property type="component" value="Unassembled WGS sequence"/>
</dbReference>
<feature type="compositionally biased region" description="Basic and acidic residues" evidence="6">
    <location>
        <begin position="40"/>
        <end position="50"/>
    </location>
</feature>
<keyword evidence="3" id="KW-0804">Transcription</keyword>
<dbReference type="InterPro" id="IPR004827">
    <property type="entry name" value="bZIP"/>
</dbReference>
<keyword evidence="5" id="KW-0175">Coiled coil</keyword>
<evidence type="ECO:0000256" key="2">
    <source>
        <dbReference type="ARBA" id="ARBA00023015"/>
    </source>
</evidence>
<dbReference type="Pfam" id="PF07716">
    <property type="entry name" value="bZIP_2"/>
    <property type="match status" value="1"/>
</dbReference>
<proteinExistence type="predicted"/>
<keyword evidence="9" id="KW-1185">Reference proteome</keyword>
<organism evidence="8 9">
    <name type="scientific">Amylocarpus encephaloides</name>
    <dbReference type="NCBI Taxonomy" id="45428"/>
    <lineage>
        <taxon>Eukaryota</taxon>
        <taxon>Fungi</taxon>
        <taxon>Dikarya</taxon>
        <taxon>Ascomycota</taxon>
        <taxon>Pezizomycotina</taxon>
        <taxon>Leotiomycetes</taxon>
        <taxon>Helotiales</taxon>
        <taxon>Helotiales incertae sedis</taxon>
        <taxon>Amylocarpus</taxon>
    </lineage>
</organism>
<feature type="region of interest" description="Disordered" evidence="6">
    <location>
        <begin position="19"/>
        <end position="90"/>
    </location>
</feature>
<dbReference type="SMART" id="SM00338">
    <property type="entry name" value="BRLZ"/>
    <property type="match status" value="1"/>
</dbReference>
<evidence type="ECO:0000256" key="3">
    <source>
        <dbReference type="ARBA" id="ARBA00023163"/>
    </source>
</evidence>
<dbReference type="InterPro" id="IPR051027">
    <property type="entry name" value="bZIP_transcription_factors"/>
</dbReference>
<feature type="compositionally biased region" description="Polar residues" evidence="6">
    <location>
        <begin position="240"/>
        <end position="258"/>
    </location>
</feature>
<feature type="region of interest" description="Disordered" evidence="6">
    <location>
        <begin position="357"/>
        <end position="403"/>
    </location>
</feature>
<comment type="caution">
    <text evidence="8">The sequence shown here is derived from an EMBL/GenBank/DDBJ whole genome shotgun (WGS) entry which is preliminary data.</text>
</comment>
<dbReference type="Gene3D" id="1.20.5.170">
    <property type="match status" value="1"/>
</dbReference>
<feature type="compositionally biased region" description="Polar residues" evidence="6">
    <location>
        <begin position="106"/>
        <end position="133"/>
    </location>
</feature>
<feature type="compositionally biased region" description="Basic and acidic residues" evidence="6">
    <location>
        <begin position="375"/>
        <end position="389"/>
    </location>
</feature>
<dbReference type="InterPro" id="IPR046347">
    <property type="entry name" value="bZIP_sf"/>
</dbReference>
<evidence type="ECO:0000313" key="9">
    <source>
        <dbReference type="Proteomes" id="UP000824998"/>
    </source>
</evidence>
<feature type="compositionally biased region" description="Polar residues" evidence="6">
    <location>
        <begin position="61"/>
        <end position="74"/>
    </location>
</feature>
<evidence type="ECO:0000313" key="8">
    <source>
        <dbReference type="EMBL" id="KAG9232798.1"/>
    </source>
</evidence>
<comment type="subcellular location">
    <subcellularLocation>
        <location evidence="1">Nucleus</location>
    </subcellularLocation>
</comment>
<sequence>MDSLLTPTTALLNSLLEDDAFDTPGASPGGEDVFSKSFQRHGERYLERAPRVLRRGPQELTPPSSTGNPKSGEQGSEGVEKEAYPAQDYSLFRREIENRFKRARKNGQQVGGNQEVAQATASDGNNALSAPTKTSRERLEETEIKPPEPVEETRNLLDHGAPYEGYSPAEQDIEMSYPYLPDPNLDPELLNFIPTMSDLHTKFPPPTSTASENSHFSPSQGSPSSAFSFPPMALDPTSLAHPNTDANIDTNTKSKTSISPPANNHPPPSNPPKKPRKPRSRKPVDPALALQKREAFLSRNREAAGKCRSKKKVWVEHLNEELRKGRERNEELRCEYMELVGEVEGLRGLVGQCIGSGNGGGEGEGHRCANGNPPGKEDGDTTSDERREMAALLGGGMETTTAR</sequence>
<feature type="compositionally biased region" description="Basic and acidic residues" evidence="6">
    <location>
        <begin position="134"/>
        <end position="157"/>
    </location>
</feature>